<reference evidence="2 3" key="1">
    <citation type="submission" date="2024-01" db="EMBL/GenBank/DDBJ databases">
        <title>Genome assemblies of Stephania.</title>
        <authorList>
            <person name="Yang L."/>
        </authorList>
    </citation>
    <scope>NUCLEOTIDE SEQUENCE [LARGE SCALE GENOMIC DNA]</scope>
    <source>
        <strain evidence="2">JXDWG</strain>
        <tissue evidence="2">Leaf</tissue>
    </source>
</reference>
<feature type="region of interest" description="Disordered" evidence="1">
    <location>
        <begin position="40"/>
        <end position="75"/>
    </location>
</feature>
<sequence>MYNSFSKGAIDDEVACIVERERDATVGKRPAAELPAAARELARRRRQDKEGASAKNAVARARARARSGVPTTSATVKRSLAARRRSNKNRRVERQLRHIAPARSARSRWWSTRRPRREVGTIGSDLAAQKTLKTARADGHCVPRRINGGVAAHDERIGHGCECSAAAGQPRAGRRLQRMTARWRVVDRSDARFRRNRDDAKEESGVGCANRDASEVLRFAISRGLEGRGLVLNSMSFMVVRRYYPGPWMVHSRPGLGLGGRGLVLDPGLWMAHSRKG</sequence>
<gene>
    <name evidence="2" type="ORF">Scep_007724</name>
</gene>
<evidence type="ECO:0000313" key="3">
    <source>
        <dbReference type="Proteomes" id="UP001419268"/>
    </source>
</evidence>
<dbReference type="Proteomes" id="UP001419268">
    <property type="component" value="Unassembled WGS sequence"/>
</dbReference>
<accession>A0AAP0KD47</accession>
<comment type="caution">
    <text evidence="2">The sequence shown here is derived from an EMBL/GenBank/DDBJ whole genome shotgun (WGS) entry which is preliminary data.</text>
</comment>
<proteinExistence type="predicted"/>
<name>A0AAP0KD47_9MAGN</name>
<organism evidence="2 3">
    <name type="scientific">Stephania cephalantha</name>
    <dbReference type="NCBI Taxonomy" id="152367"/>
    <lineage>
        <taxon>Eukaryota</taxon>
        <taxon>Viridiplantae</taxon>
        <taxon>Streptophyta</taxon>
        <taxon>Embryophyta</taxon>
        <taxon>Tracheophyta</taxon>
        <taxon>Spermatophyta</taxon>
        <taxon>Magnoliopsida</taxon>
        <taxon>Ranunculales</taxon>
        <taxon>Menispermaceae</taxon>
        <taxon>Menispermoideae</taxon>
        <taxon>Cissampelideae</taxon>
        <taxon>Stephania</taxon>
    </lineage>
</organism>
<dbReference type="EMBL" id="JBBNAG010000003">
    <property type="protein sequence ID" value="KAK9148967.1"/>
    <property type="molecule type" value="Genomic_DNA"/>
</dbReference>
<evidence type="ECO:0000313" key="2">
    <source>
        <dbReference type="EMBL" id="KAK9148967.1"/>
    </source>
</evidence>
<evidence type="ECO:0000256" key="1">
    <source>
        <dbReference type="SAM" id="MobiDB-lite"/>
    </source>
</evidence>
<protein>
    <submittedName>
        <fullName evidence="2">Uncharacterized protein</fullName>
    </submittedName>
</protein>
<dbReference type="AlphaFoldDB" id="A0AAP0KD47"/>
<keyword evidence="3" id="KW-1185">Reference proteome</keyword>